<evidence type="ECO:0000256" key="1">
    <source>
        <dbReference type="ARBA" id="ARBA00006328"/>
    </source>
</evidence>
<dbReference type="Gene3D" id="3.40.50.720">
    <property type="entry name" value="NAD(P)-binding Rossmann-like Domain"/>
    <property type="match status" value="1"/>
</dbReference>
<dbReference type="PANTHER" id="PTHR42748:SF14">
    <property type="entry name" value="SNOAL-LIKE DOMAIN-CONTAINING PROTEIN"/>
    <property type="match status" value="1"/>
</dbReference>
<sequence length="206" mass="23500">MAISSAGPAVPKVEVDEVTGEDILTWRVPLTRDGAAVHVALDDCGFYVRWLFENPQEADGRDLEVAIEHVHYHDLAKAFEQVTGRKARFIDVNFETYWREGSLAETADRPVGVAADASDSANMTIKQNFTGWWNIWRASGYNKGVIQRDYDLLDRIFPGRIRTAEQFLRRIDQEERKRGSTLWDKMVANKPILKVQEDGFTSVRDL</sequence>
<dbReference type="Pfam" id="PF05368">
    <property type="entry name" value="NmrA"/>
    <property type="match status" value="1"/>
</dbReference>
<evidence type="ECO:0000256" key="2">
    <source>
        <dbReference type="ARBA" id="ARBA00022857"/>
    </source>
</evidence>
<dbReference type="InterPro" id="IPR008030">
    <property type="entry name" value="NmrA-like"/>
</dbReference>
<accession>A0A9W8R8H1</accession>
<proteinExistence type="inferred from homology"/>
<evidence type="ECO:0000313" key="4">
    <source>
        <dbReference type="EMBL" id="KAJ4188438.1"/>
    </source>
</evidence>
<dbReference type="InterPro" id="IPR051164">
    <property type="entry name" value="NmrA-like_oxidored"/>
</dbReference>
<dbReference type="PANTHER" id="PTHR42748">
    <property type="entry name" value="NITROGEN METABOLITE REPRESSION PROTEIN NMRA FAMILY MEMBER"/>
    <property type="match status" value="1"/>
</dbReference>
<feature type="domain" description="NmrA-like" evidence="3">
    <location>
        <begin position="11"/>
        <end position="97"/>
    </location>
</feature>
<evidence type="ECO:0000259" key="3">
    <source>
        <dbReference type="Pfam" id="PF05368"/>
    </source>
</evidence>
<gene>
    <name evidence="4" type="ORF">NW755_006599</name>
</gene>
<dbReference type="EMBL" id="JAOQAV010000015">
    <property type="protein sequence ID" value="KAJ4188438.1"/>
    <property type="molecule type" value="Genomic_DNA"/>
</dbReference>
<evidence type="ECO:0000313" key="5">
    <source>
        <dbReference type="Proteomes" id="UP001152087"/>
    </source>
</evidence>
<comment type="similarity">
    <text evidence="1">Belongs to the NmrA-type oxidoreductase family.</text>
</comment>
<dbReference type="InterPro" id="IPR036291">
    <property type="entry name" value="NAD(P)-bd_dom_sf"/>
</dbReference>
<comment type="caution">
    <text evidence="4">The sequence shown here is derived from an EMBL/GenBank/DDBJ whole genome shotgun (WGS) entry which is preliminary data.</text>
</comment>
<organism evidence="4 5">
    <name type="scientific">Fusarium falciforme</name>
    <dbReference type="NCBI Taxonomy" id="195108"/>
    <lineage>
        <taxon>Eukaryota</taxon>
        <taxon>Fungi</taxon>
        <taxon>Dikarya</taxon>
        <taxon>Ascomycota</taxon>
        <taxon>Pezizomycotina</taxon>
        <taxon>Sordariomycetes</taxon>
        <taxon>Hypocreomycetidae</taxon>
        <taxon>Hypocreales</taxon>
        <taxon>Nectriaceae</taxon>
        <taxon>Fusarium</taxon>
        <taxon>Fusarium solani species complex</taxon>
    </lineage>
</organism>
<dbReference type="AlphaFoldDB" id="A0A9W8R8H1"/>
<keyword evidence="5" id="KW-1185">Reference proteome</keyword>
<keyword evidence="2" id="KW-0521">NADP</keyword>
<dbReference type="Proteomes" id="UP001152087">
    <property type="component" value="Unassembled WGS sequence"/>
</dbReference>
<dbReference type="GO" id="GO:0005634">
    <property type="term" value="C:nucleus"/>
    <property type="evidence" value="ECO:0007669"/>
    <property type="project" value="TreeGrafter"/>
</dbReference>
<name>A0A9W8R8H1_9HYPO</name>
<reference evidence="4" key="1">
    <citation type="submission" date="2022-09" db="EMBL/GenBank/DDBJ databases">
        <title>Fusarium specimens isolated from Avocado Roots.</title>
        <authorList>
            <person name="Stajich J."/>
            <person name="Roper C."/>
            <person name="Heimlech-Rivalta G."/>
        </authorList>
    </citation>
    <scope>NUCLEOTIDE SEQUENCE</scope>
    <source>
        <strain evidence="4">A02</strain>
    </source>
</reference>
<protein>
    <recommendedName>
        <fullName evidence="3">NmrA-like domain-containing protein</fullName>
    </recommendedName>
</protein>
<dbReference type="SUPFAM" id="SSF51735">
    <property type="entry name" value="NAD(P)-binding Rossmann-fold domains"/>
    <property type="match status" value="1"/>
</dbReference>